<dbReference type="Proteomes" id="UP000422221">
    <property type="component" value="Unassembled WGS sequence"/>
</dbReference>
<feature type="signal peptide" evidence="1">
    <location>
        <begin position="1"/>
        <end position="22"/>
    </location>
</feature>
<reference evidence="2 3" key="1">
    <citation type="journal article" date="2019" name="Nat. Med.">
        <title>A library of human gut bacterial isolates paired with longitudinal multiomics data enables mechanistic microbiome research.</title>
        <authorList>
            <person name="Poyet M."/>
            <person name="Groussin M."/>
            <person name="Gibbons S.M."/>
            <person name="Avila-Pacheco J."/>
            <person name="Jiang X."/>
            <person name="Kearney S.M."/>
            <person name="Perrotta A.R."/>
            <person name="Berdy B."/>
            <person name="Zhao S."/>
            <person name="Lieberman T.D."/>
            <person name="Swanson P.K."/>
            <person name="Smith M."/>
            <person name="Roesemann S."/>
            <person name="Alexander J.E."/>
            <person name="Rich S.A."/>
            <person name="Livny J."/>
            <person name="Vlamakis H."/>
            <person name="Clish C."/>
            <person name="Bullock K."/>
            <person name="Deik A."/>
            <person name="Scott J."/>
            <person name="Pierce K.A."/>
            <person name="Xavier R.J."/>
            <person name="Alm E.J."/>
        </authorList>
    </citation>
    <scope>NUCLEOTIDE SEQUENCE [LARGE SCALE GENOMIC DNA]</scope>
    <source>
        <strain evidence="2 3">BIOML-A10</strain>
    </source>
</reference>
<sequence>MKKTAVLLILSWIQYIYSPVSAQVFQGTPPAEWIEVSGEASIKLPQEEKLEHQELLRLAQQTAIENQFGTSIVYGNFMKTYESELQHYEHFVDMKSQFAQGVWCSDKTEPVFTSRKTEILGADRKGNFKKKIPAVEWTCAVNGYAKQLHQILPRFEFKILNDKKNVVVEQKIGLNGSELIAGQDSVFHQGDLFITQFRSSKSGHLALFMDNGEKAQRMLPYYAYDNVDDVSVKANQWYSFFDISEPSGFPKENIDELELITDQKYDVIRIYYLFSETPFTKDFFFSSADDEGISHPELPKGYSELPSVTSQQFVQWLQANRIRKKDLQISIVDLIIDNH</sequence>
<feature type="chain" id="PRO_5029766075" evidence="1">
    <location>
        <begin position="23"/>
        <end position="339"/>
    </location>
</feature>
<evidence type="ECO:0000313" key="2">
    <source>
        <dbReference type="EMBL" id="KAA3770712.1"/>
    </source>
</evidence>
<dbReference type="EMBL" id="VWMK01000001">
    <property type="protein sequence ID" value="KAA3770712.1"/>
    <property type="molecule type" value="Genomic_DNA"/>
</dbReference>
<evidence type="ECO:0000256" key="1">
    <source>
        <dbReference type="SAM" id="SignalP"/>
    </source>
</evidence>
<organism evidence="2 3">
    <name type="scientific">Bacteroides salyersiae</name>
    <dbReference type="NCBI Taxonomy" id="291644"/>
    <lineage>
        <taxon>Bacteria</taxon>
        <taxon>Pseudomonadati</taxon>
        <taxon>Bacteroidota</taxon>
        <taxon>Bacteroidia</taxon>
        <taxon>Bacteroidales</taxon>
        <taxon>Bacteroidaceae</taxon>
        <taxon>Bacteroides</taxon>
    </lineage>
</organism>
<keyword evidence="1" id="KW-0732">Signal</keyword>
<comment type="caution">
    <text evidence="2">The sequence shown here is derived from an EMBL/GenBank/DDBJ whole genome shotgun (WGS) entry which is preliminary data.</text>
</comment>
<gene>
    <name evidence="2" type="ORF">F3F73_01835</name>
</gene>
<proteinExistence type="predicted"/>
<dbReference type="RefSeq" id="WP_007478724.1">
    <property type="nucleotide sequence ID" value="NZ_CAXSTI010000002.1"/>
</dbReference>
<dbReference type="GeneID" id="93115838"/>
<evidence type="ECO:0000313" key="3">
    <source>
        <dbReference type="Proteomes" id="UP000422221"/>
    </source>
</evidence>
<accession>A0A7J4XPJ5</accession>
<name>A0A7J4XPJ5_9BACE</name>
<dbReference type="AlphaFoldDB" id="A0A7J4XPJ5"/>
<protein>
    <submittedName>
        <fullName evidence="2">DUF4384 domain-containing protein</fullName>
    </submittedName>
</protein>